<evidence type="ECO:0008006" key="5">
    <source>
        <dbReference type="Google" id="ProtNLM"/>
    </source>
</evidence>
<comment type="caution">
    <text evidence="3">The sequence shown here is derived from an EMBL/GenBank/DDBJ whole genome shotgun (WGS) entry which is preliminary data.</text>
</comment>
<feature type="region of interest" description="Disordered" evidence="1">
    <location>
        <begin position="22"/>
        <end position="92"/>
    </location>
</feature>
<dbReference type="PROSITE" id="PS51257">
    <property type="entry name" value="PROKAR_LIPOPROTEIN"/>
    <property type="match status" value="1"/>
</dbReference>
<gene>
    <name evidence="3" type="ORF">GCM10009755_05470</name>
</gene>
<evidence type="ECO:0000256" key="1">
    <source>
        <dbReference type="SAM" id="MobiDB-lite"/>
    </source>
</evidence>
<evidence type="ECO:0000256" key="2">
    <source>
        <dbReference type="SAM" id="SignalP"/>
    </source>
</evidence>
<sequence length="189" mass="19293">MRITRIGTAAALALATAALAACAAQEGEPVEIDPAAPTSSTADPSSSASPAVPPDGGSGAASDPDAVVSSPAVHTDPDPAAITDPPLTDPRDDLVHEHWTEWQSAVPTGDSTVRVEYWNGTETCYGARAVVEETDSEVRIAIVTGTLPEAPDACIAIAKQDFMEVTTAAPLDGREITVLPEAEAGPLTP</sequence>
<keyword evidence="4" id="KW-1185">Reference proteome</keyword>
<dbReference type="Proteomes" id="UP001500755">
    <property type="component" value="Unassembled WGS sequence"/>
</dbReference>
<feature type="compositionally biased region" description="Low complexity" evidence="1">
    <location>
        <begin position="33"/>
        <end position="50"/>
    </location>
</feature>
<dbReference type="RefSeq" id="WP_344306741.1">
    <property type="nucleotide sequence ID" value="NZ_BAAANO010000005.1"/>
</dbReference>
<accession>A0ABN2T723</accession>
<feature type="signal peptide" evidence="2">
    <location>
        <begin position="1"/>
        <end position="23"/>
    </location>
</feature>
<reference evidence="3 4" key="1">
    <citation type="journal article" date="2019" name="Int. J. Syst. Evol. Microbiol.">
        <title>The Global Catalogue of Microorganisms (GCM) 10K type strain sequencing project: providing services to taxonomists for standard genome sequencing and annotation.</title>
        <authorList>
            <consortium name="The Broad Institute Genomics Platform"/>
            <consortium name="The Broad Institute Genome Sequencing Center for Infectious Disease"/>
            <person name="Wu L."/>
            <person name="Ma J."/>
        </authorList>
    </citation>
    <scope>NUCLEOTIDE SEQUENCE [LARGE SCALE GENOMIC DNA]</scope>
    <source>
        <strain evidence="3 4">JCM 14546</strain>
    </source>
</reference>
<organism evidence="3 4">
    <name type="scientific">Brevibacterium samyangense</name>
    <dbReference type="NCBI Taxonomy" id="366888"/>
    <lineage>
        <taxon>Bacteria</taxon>
        <taxon>Bacillati</taxon>
        <taxon>Actinomycetota</taxon>
        <taxon>Actinomycetes</taxon>
        <taxon>Micrococcales</taxon>
        <taxon>Brevibacteriaceae</taxon>
        <taxon>Brevibacterium</taxon>
    </lineage>
</organism>
<evidence type="ECO:0000313" key="3">
    <source>
        <dbReference type="EMBL" id="GAA2000568.1"/>
    </source>
</evidence>
<protein>
    <recommendedName>
        <fullName evidence="5">Lipoprotein</fullName>
    </recommendedName>
</protein>
<feature type="chain" id="PRO_5045238445" description="Lipoprotein" evidence="2">
    <location>
        <begin position="24"/>
        <end position="189"/>
    </location>
</feature>
<name>A0ABN2T723_9MICO</name>
<proteinExistence type="predicted"/>
<dbReference type="EMBL" id="BAAANO010000005">
    <property type="protein sequence ID" value="GAA2000568.1"/>
    <property type="molecule type" value="Genomic_DNA"/>
</dbReference>
<keyword evidence="2" id="KW-0732">Signal</keyword>
<evidence type="ECO:0000313" key="4">
    <source>
        <dbReference type="Proteomes" id="UP001500755"/>
    </source>
</evidence>